<evidence type="ECO:0000256" key="1">
    <source>
        <dbReference type="SAM" id="Phobius"/>
    </source>
</evidence>
<keyword evidence="1" id="KW-0472">Membrane</keyword>
<comment type="caution">
    <text evidence="2">The sequence shown here is derived from an EMBL/GenBank/DDBJ whole genome shotgun (WGS) entry which is preliminary data.</text>
</comment>
<sequence length="86" mass="9636">MKEFWIYTALRGALFLATAAIVFAVWTRFGEVPLGGVIIVSFLISGVGSYFLLANTRERLARKVEKGPAQRVQAKFEELRTKEDAD</sequence>
<dbReference type="Proteomes" id="UP001500621">
    <property type="component" value="Unassembled WGS sequence"/>
</dbReference>
<reference evidence="3" key="1">
    <citation type="journal article" date="2019" name="Int. J. Syst. Evol. Microbiol.">
        <title>The Global Catalogue of Microorganisms (GCM) 10K type strain sequencing project: providing services to taxonomists for standard genome sequencing and annotation.</title>
        <authorList>
            <consortium name="The Broad Institute Genomics Platform"/>
            <consortium name="The Broad Institute Genome Sequencing Center for Infectious Disease"/>
            <person name="Wu L."/>
            <person name="Ma J."/>
        </authorList>
    </citation>
    <scope>NUCLEOTIDE SEQUENCE [LARGE SCALE GENOMIC DNA]</scope>
    <source>
        <strain evidence="3">JCM 18127</strain>
    </source>
</reference>
<evidence type="ECO:0000313" key="2">
    <source>
        <dbReference type="EMBL" id="GAA4684064.1"/>
    </source>
</evidence>
<name>A0ABP8WB40_9ACTN</name>
<dbReference type="EMBL" id="BAABIM010000002">
    <property type="protein sequence ID" value="GAA4684064.1"/>
    <property type="molecule type" value="Genomic_DNA"/>
</dbReference>
<keyword evidence="1" id="KW-1133">Transmembrane helix</keyword>
<evidence type="ECO:0000313" key="3">
    <source>
        <dbReference type="Proteomes" id="UP001500621"/>
    </source>
</evidence>
<gene>
    <name evidence="2" type="ORF">GCM10023226_21720</name>
</gene>
<accession>A0ABP8WB40</accession>
<evidence type="ECO:0008006" key="4">
    <source>
        <dbReference type="Google" id="ProtNLM"/>
    </source>
</evidence>
<dbReference type="RefSeq" id="WP_345265634.1">
    <property type="nucleotide sequence ID" value="NZ_BAABIM010000002.1"/>
</dbReference>
<keyword evidence="3" id="KW-1185">Reference proteome</keyword>
<proteinExistence type="predicted"/>
<dbReference type="InterPro" id="IPR025323">
    <property type="entry name" value="DUF4229"/>
</dbReference>
<keyword evidence="1" id="KW-0812">Transmembrane</keyword>
<organism evidence="2 3">
    <name type="scientific">Nocardioides nanhaiensis</name>
    <dbReference type="NCBI Taxonomy" id="1476871"/>
    <lineage>
        <taxon>Bacteria</taxon>
        <taxon>Bacillati</taxon>
        <taxon>Actinomycetota</taxon>
        <taxon>Actinomycetes</taxon>
        <taxon>Propionibacteriales</taxon>
        <taxon>Nocardioidaceae</taxon>
        <taxon>Nocardioides</taxon>
    </lineage>
</organism>
<protein>
    <recommendedName>
        <fullName evidence="4">DUF4229 domain-containing protein</fullName>
    </recommendedName>
</protein>
<feature type="transmembrane region" description="Helical" evidence="1">
    <location>
        <begin position="32"/>
        <end position="53"/>
    </location>
</feature>
<feature type="transmembrane region" description="Helical" evidence="1">
    <location>
        <begin position="7"/>
        <end position="26"/>
    </location>
</feature>
<dbReference type="Pfam" id="PF14012">
    <property type="entry name" value="DUF4229"/>
    <property type="match status" value="1"/>
</dbReference>